<dbReference type="NCBIfam" id="NF009897">
    <property type="entry name" value="PRK13357.1"/>
    <property type="match status" value="1"/>
</dbReference>
<comment type="catalytic activity">
    <reaction evidence="14 18">
        <text>L-leucine + 2-oxoglutarate = 4-methyl-2-oxopentanoate + L-glutamate</text>
        <dbReference type="Rhea" id="RHEA:18321"/>
        <dbReference type="ChEBI" id="CHEBI:16810"/>
        <dbReference type="ChEBI" id="CHEBI:17865"/>
        <dbReference type="ChEBI" id="CHEBI:29985"/>
        <dbReference type="ChEBI" id="CHEBI:57427"/>
        <dbReference type="EC" id="2.6.1.42"/>
    </reaction>
</comment>
<comment type="function">
    <text evidence="2">Acts on leucine, isoleucine and valine.</text>
</comment>
<dbReference type="GO" id="GO:0009099">
    <property type="term" value="P:L-valine biosynthetic process"/>
    <property type="evidence" value="ECO:0007669"/>
    <property type="project" value="UniProtKB-UniPathway"/>
</dbReference>
<name>A0A5J4G180_9FLAO</name>
<dbReference type="Proteomes" id="UP000326994">
    <property type="component" value="Unassembled WGS sequence"/>
</dbReference>
<dbReference type="InterPro" id="IPR043131">
    <property type="entry name" value="BCAT-like_N"/>
</dbReference>
<keyword evidence="10 17" id="KW-0663">Pyridoxal phosphate</keyword>
<dbReference type="InterPro" id="IPR001544">
    <property type="entry name" value="Aminotrans_IV"/>
</dbReference>
<comment type="catalytic activity">
    <reaction evidence="13 18">
        <text>L-isoleucine + 2-oxoglutarate = (S)-3-methyl-2-oxopentanoate + L-glutamate</text>
        <dbReference type="Rhea" id="RHEA:24801"/>
        <dbReference type="ChEBI" id="CHEBI:16810"/>
        <dbReference type="ChEBI" id="CHEBI:29985"/>
        <dbReference type="ChEBI" id="CHEBI:35146"/>
        <dbReference type="ChEBI" id="CHEBI:58045"/>
        <dbReference type="EC" id="2.6.1.42"/>
    </reaction>
</comment>
<keyword evidence="9 18" id="KW-0808">Transferase</keyword>
<dbReference type="InterPro" id="IPR005786">
    <property type="entry name" value="B_amino_transII"/>
</dbReference>
<evidence type="ECO:0000256" key="11">
    <source>
        <dbReference type="ARBA" id="ARBA00023304"/>
    </source>
</evidence>
<comment type="cofactor">
    <cofactor evidence="1 17">
        <name>pyridoxal 5'-phosphate</name>
        <dbReference type="ChEBI" id="CHEBI:597326"/>
    </cofactor>
</comment>
<sequence>MINTDSTLHIEKVTSTRVGEVDFDNLVFGKTFTDHMFECEYKNGAWQRPTIKPYGPMLVYPGMKVFHYGQAVFEGMKAYKDENDDVFLFRPEQNLERINKSSKRMAIPEFPKEIFLEALNELVRLDKDWIQKGDGNSLYIRPFAIATEVGVSASPSKEYKFMILLSPVQAYYKGFVKVLIAEKYSRSADGGVGAAKAAGNYGAQFYPTSLAQEKGFQQIIWTDSNEHKYLEEAGTMNVFFRINDTLITAPTSDRILDGITRKSILDLAKHNGVNVDVRKLTVSELIAAAEDGSLKEIFGAGTAAVVSFISHFGFKDKIYELKEQSDSFAVMFKKQLNDIQYNISEDPFGWRKKVELF</sequence>
<evidence type="ECO:0000256" key="1">
    <source>
        <dbReference type="ARBA" id="ARBA00001933"/>
    </source>
</evidence>
<evidence type="ECO:0000256" key="12">
    <source>
        <dbReference type="ARBA" id="ARBA00048212"/>
    </source>
</evidence>
<comment type="caution">
    <text evidence="19">The sequence shown here is derived from an EMBL/GenBank/DDBJ whole genome shotgun (WGS) entry which is preliminary data.</text>
</comment>
<evidence type="ECO:0000256" key="14">
    <source>
        <dbReference type="ARBA" id="ARBA00049229"/>
    </source>
</evidence>
<evidence type="ECO:0000256" key="8">
    <source>
        <dbReference type="ARBA" id="ARBA00022605"/>
    </source>
</evidence>
<feature type="modified residue" description="N6-(pyridoxal phosphate)lysine" evidence="15">
    <location>
        <position position="196"/>
    </location>
</feature>
<evidence type="ECO:0000256" key="4">
    <source>
        <dbReference type="ARBA" id="ARBA00004931"/>
    </source>
</evidence>
<evidence type="ECO:0000313" key="20">
    <source>
        <dbReference type="Proteomes" id="UP000326994"/>
    </source>
</evidence>
<dbReference type="GO" id="GO:0052654">
    <property type="term" value="F:L-leucine-2-oxoglutarate transaminase activity"/>
    <property type="evidence" value="ECO:0007669"/>
    <property type="project" value="RHEA"/>
</dbReference>
<proteinExistence type="inferred from homology"/>
<dbReference type="GO" id="GO:0009098">
    <property type="term" value="P:L-leucine biosynthetic process"/>
    <property type="evidence" value="ECO:0007669"/>
    <property type="project" value="UniProtKB-UniPathway"/>
</dbReference>
<evidence type="ECO:0000256" key="2">
    <source>
        <dbReference type="ARBA" id="ARBA00003109"/>
    </source>
</evidence>
<dbReference type="PIRSF" id="PIRSF006468">
    <property type="entry name" value="BCAT1"/>
    <property type="match status" value="1"/>
</dbReference>
<dbReference type="PANTHER" id="PTHR11825:SF44">
    <property type="entry name" value="BRANCHED-CHAIN-AMINO-ACID AMINOTRANSFERASE"/>
    <property type="match status" value="1"/>
</dbReference>
<comment type="similarity">
    <text evidence="6 16">Belongs to the class-IV pyridoxal-phosphate-dependent aminotransferase family.</text>
</comment>
<dbReference type="EC" id="2.6.1.42" evidence="18"/>
<evidence type="ECO:0000256" key="3">
    <source>
        <dbReference type="ARBA" id="ARBA00004824"/>
    </source>
</evidence>
<evidence type="ECO:0000256" key="16">
    <source>
        <dbReference type="RuleBase" id="RU004106"/>
    </source>
</evidence>
<evidence type="ECO:0000256" key="10">
    <source>
        <dbReference type="ARBA" id="ARBA00022898"/>
    </source>
</evidence>
<reference evidence="19 20" key="1">
    <citation type="submission" date="2019-08" db="EMBL/GenBank/DDBJ databases">
        <title>Ulvibacter marinistellae sp. nov., isolated from a starfish, Patiria pectinifera.</title>
        <authorList>
            <person name="Kawano K."/>
            <person name="Ushijima N."/>
            <person name="Kihara M."/>
            <person name="Itoh H."/>
        </authorList>
    </citation>
    <scope>NUCLEOTIDE SEQUENCE [LARGE SCALE GENOMIC DNA]</scope>
    <source>
        <strain evidence="19 20">KK4</strain>
    </source>
</reference>
<protein>
    <recommendedName>
        <fullName evidence="18">Branched-chain-amino-acid aminotransferase</fullName>
        <ecNumber evidence="18">2.6.1.42</ecNumber>
    </recommendedName>
</protein>
<evidence type="ECO:0000256" key="9">
    <source>
        <dbReference type="ARBA" id="ARBA00022679"/>
    </source>
</evidence>
<gene>
    <name evidence="19" type="ORF">ULMS_12690</name>
</gene>
<organism evidence="19 20">
    <name type="scientific">Patiriisocius marinistellae</name>
    <dbReference type="NCBI Taxonomy" id="2494560"/>
    <lineage>
        <taxon>Bacteria</taxon>
        <taxon>Pseudomonadati</taxon>
        <taxon>Bacteroidota</taxon>
        <taxon>Flavobacteriia</taxon>
        <taxon>Flavobacteriales</taxon>
        <taxon>Flavobacteriaceae</taxon>
        <taxon>Patiriisocius</taxon>
    </lineage>
</organism>
<evidence type="ECO:0000313" key="19">
    <source>
        <dbReference type="EMBL" id="GEQ85761.1"/>
    </source>
</evidence>
<evidence type="ECO:0000256" key="6">
    <source>
        <dbReference type="ARBA" id="ARBA00009320"/>
    </source>
</evidence>
<dbReference type="GO" id="GO:0052655">
    <property type="term" value="F:L-valine-2-oxoglutarate transaminase activity"/>
    <property type="evidence" value="ECO:0007669"/>
    <property type="project" value="RHEA"/>
</dbReference>
<dbReference type="Pfam" id="PF01063">
    <property type="entry name" value="Aminotran_4"/>
    <property type="match status" value="1"/>
</dbReference>
<dbReference type="UniPathway" id="UPA00049">
    <property type="reaction ID" value="UER00062"/>
</dbReference>
<keyword evidence="11 18" id="KW-0100">Branched-chain amino acid biosynthesis</keyword>
<dbReference type="InterPro" id="IPR033939">
    <property type="entry name" value="BCAT_family"/>
</dbReference>
<dbReference type="NCBIfam" id="TIGR01123">
    <property type="entry name" value="ilvE_II"/>
    <property type="match status" value="1"/>
</dbReference>
<keyword evidence="7 18" id="KW-0032">Aminotransferase</keyword>
<comment type="pathway">
    <text evidence="4">Amino-acid biosynthesis; L-valine biosynthesis; L-valine from pyruvate: step 4/4.</text>
</comment>
<dbReference type="InterPro" id="IPR036038">
    <property type="entry name" value="Aminotransferase-like"/>
</dbReference>
<dbReference type="CDD" id="cd01557">
    <property type="entry name" value="BCAT_beta_family"/>
    <property type="match status" value="1"/>
</dbReference>
<evidence type="ECO:0000256" key="18">
    <source>
        <dbReference type="RuleBase" id="RU004517"/>
    </source>
</evidence>
<accession>A0A5J4G180</accession>
<dbReference type="AlphaFoldDB" id="A0A5J4G180"/>
<dbReference type="Gene3D" id="3.30.470.10">
    <property type="match status" value="1"/>
</dbReference>
<comment type="catalytic activity">
    <reaction evidence="12 18">
        <text>L-valine + 2-oxoglutarate = 3-methyl-2-oxobutanoate + L-glutamate</text>
        <dbReference type="Rhea" id="RHEA:24813"/>
        <dbReference type="ChEBI" id="CHEBI:11851"/>
        <dbReference type="ChEBI" id="CHEBI:16810"/>
        <dbReference type="ChEBI" id="CHEBI:29985"/>
        <dbReference type="ChEBI" id="CHEBI:57762"/>
        <dbReference type="EC" id="2.6.1.42"/>
    </reaction>
</comment>
<keyword evidence="20" id="KW-1185">Reference proteome</keyword>
<dbReference type="EMBL" id="BKCF01000001">
    <property type="protein sequence ID" value="GEQ85761.1"/>
    <property type="molecule type" value="Genomic_DNA"/>
</dbReference>
<dbReference type="UniPathway" id="UPA00047">
    <property type="reaction ID" value="UER00058"/>
</dbReference>
<dbReference type="InterPro" id="IPR018300">
    <property type="entry name" value="Aminotrans_IV_CS"/>
</dbReference>
<evidence type="ECO:0000256" key="17">
    <source>
        <dbReference type="RuleBase" id="RU004516"/>
    </source>
</evidence>
<evidence type="ECO:0000256" key="15">
    <source>
        <dbReference type="PIRSR" id="PIRSR006468-1"/>
    </source>
</evidence>
<dbReference type="SUPFAM" id="SSF56752">
    <property type="entry name" value="D-aminoacid aminotransferase-like PLP-dependent enzymes"/>
    <property type="match status" value="1"/>
</dbReference>
<evidence type="ECO:0000256" key="13">
    <source>
        <dbReference type="ARBA" id="ARBA00048798"/>
    </source>
</evidence>
<evidence type="ECO:0000256" key="7">
    <source>
        <dbReference type="ARBA" id="ARBA00022576"/>
    </source>
</evidence>
<dbReference type="Gene3D" id="3.20.10.10">
    <property type="entry name" value="D-amino Acid Aminotransferase, subunit A, domain 2"/>
    <property type="match status" value="1"/>
</dbReference>
<dbReference type="GO" id="GO:0052656">
    <property type="term" value="F:L-isoleucine-2-oxoglutarate transaminase activity"/>
    <property type="evidence" value="ECO:0007669"/>
    <property type="project" value="RHEA"/>
</dbReference>
<comment type="pathway">
    <text evidence="5">Amino-acid biosynthesis; L-leucine biosynthesis; L-leucine from 3-methyl-2-oxobutanoate: step 4/4.</text>
</comment>
<dbReference type="UniPathway" id="UPA00048">
    <property type="reaction ID" value="UER00073"/>
</dbReference>
<evidence type="ECO:0000256" key="5">
    <source>
        <dbReference type="ARBA" id="ARBA00005072"/>
    </source>
</evidence>
<dbReference type="GO" id="GO:0009097">
    <property type="term" value="P:isoleucine biosynthetic process"/>
    <property type="evidence" value="ECO:0007669"/>
    <property type="project" value="UniProtKB-UniPathway"/>
</dbReference>
<dbReference type="PANTHER" id="PTHR11825">
    <property type="entry name" value="SUBGROUP IIII AMINOTRANSFERASE"/>
    <property type="match status" value="1"/>
</dbReference>
<keyword evidence="8 18" id="KW-0028">Amino-acid biosynthesis</keyword>
<comment type="pathway">
    <text evidence="3">Amino-acid biosynthesis; L-isoleucine biosynthesis; L-isoleucine from 2-oxobutanoate: step 4/4.</text>
</comment>
<dbReference type="InterPro" id="IPR043132">
    <property type="entry name" value="BCAT-like_C"/>
</dbReference>
<dbReference type="PROSITE" id="PS00770">
    <property type="entry name" value="AA_TRANSFER_CLASS_4"/>
    <property type="match status" value="1"/>
</dbReference>